<sequence length="711" mass="78515">EKKMEEHKIKSSVNSGVFSEDDTLKSAVKLGKAGEEIAKKSKIETMKAKKTGVESKEKPALEMNLKKPKMKTIKAKKAEVDPKKNPASEINPKKPEMEMMKVKKAETDPKKKAELEHELIKDYPASGTVEITNWEGTFAPIAGEPYVAPLHHQPDSFWDAIYRSTDPDLPTPPGAMSLPEGEADPFAPTRPPATPATPLGPGAQHMANHGMGLNGRQSPDEMLTKNKDKGKKQEKKKPKLSPKEKKKKKKEKQQEKGNSRNVAGAAATSDMHLQHSQPIHNTVAGAHNEEPHIQRIVRPKVMHAATKSGEVLKTASEEERESGTTYKPEGAYEYPSFRHPEFNPDTAYDENGIPIHESPGWTAPPTLPGDHRFGKERSRAGAALADRAHGPIARPDVAVNHKVEVQHLHPDTAHHQELHNLHQPGPAHPNVANLQHNVKPQSAHNLQAHVAAQEELQHLHPLPAHPNVANLHDVKPQSAHDLQAHVAAQEHQHLLESVNGLHLDHPAVSAVSDNNHPLGFSQTADHHKLDEHRGGVPLILPAQHKGAVIKDAVVNHNIHKRKADVSTSAESREDSSAAMSTRELTAAADEYKRQIASRESNVYKLSDSEEKNKEEDSPQEALNPALYLRRNMMQVKRKPQSEDQLLEEIPEGAEVIAVIVSPQDAAAGVPAAARQLDVRKLSKLHQQKPKKPIVYDKNNEAMNPVLYKYRN</sequence>
<name>A0A1B6KV90_9HEMI</name>
<protein>
    <submittedName>
        <fullName evidence="2">Uncharacterized protein</fullName>
    </submittedName>
</protein>
<evidence type="ECO:0000313" key="2">
    <source>
        <dbReference type="EMBL" id="JAT15311.1"/>
    </source>
</evidence>
<accession>A0A1B6KV90</accession>
<gene>
    <name evidence="2" type="ORF">g.34388</name>
</gene>
<feature type="non-terminal residue" evidence="2">
    <location>
        <position position="1"/>
    </location>
</feature>
<dbReference type="AlphaFoldDB" id="A0A1B6KV90"/>
<feature type="compositionally biased region" description="Basic and acidic residues" evidence="1">
    <location>
        <begin position="76"/>
        <end position="112"/>
    </location>
</feature>
<feature type="compositionally biased region" description="Basic and acidic residues" evidence="1">
    <location>
        <begin position="218"/>
        <end position="227"/>
    </location>
</feature>
<feature type="region of interest" description="Disordered" evidence="1">
    <location>
        <begin position="160"/>
        <end position="294"/>
    </location>
</feature>
<evidence type="ECO:0000256" key="1">
    <source>
        <dbReference type="SAM" id="MobiDB-lite"/>
    </source>
</evidence>
<proteinExistence type="predicted"/>
<feature type="region of interest" description="Disordered" evidence="1">
    <location>
        <begin position="309"/>
        <end position="335"/>
    </location>
</feature>
<feature type="non-terminal residue" evidence="2">
    <location>
        <position position="711"/>
    </location>
</feature>
<feature type="compositionally biased region" description="Basic residues" evidence="1">
    <location>
        <begin position="228"/>
        <end position="251"/>
    </location>
</feature>
<dbReference type="EMBL" id="GEBQ01024666">
    <property type="protein sequence ID" value="JAT15311.1"/>
    <property type="molecule type" value="Transcribed_RNA"/>
</dbReference>
<organism evidence="2">
    <name type="scientific">Graphocephala atropunctata</name>
    <dbReference type="NCBI Taxonomy" id="36148"/>
    <lineage>
        <taxon>Eukaryota</taxon>
        <taxon>Metazoa</taxon>
        <taxon>Ecdysozoa</taxon>
        <taxon>Arthropoda</taxon>
        <taxon>Hexapoda</taxon>
        <taxon>Insecta</taxon>
        <taxon>Pterygota</taxon>
        <taxon>Neoptera</taxon>
        <taxon>Paraneoptera</taxon>
        <taxon>Hemiptera</taxon>
        <taxon>Auchenorrhyncha</taxon>
        <taxon>Membracoidea</taxon>
        <taxon>Cicadellidae</taxon>
        <taxon>Cicadellinae</taxon>
        <taxon>Cicadellini</taxon>
        <taxon>Graphocephala</taxon>
    </lineage>
</organism>
<reference evidence="2" key="1">
    <citation type="submission" date="2015-11" db="EMBL/GenBank/DDBJ databases">
        <title>De novo transcriptome assembly of four potential Pierce s Disease insect vectors from Arizona vineyards.</title>
        <authorList>
            <person name="Tassone E.E."/>
        </authorList>
    </citation>
    <scope>NUCLEOTIDE SEQUENCE</scope>
</reference>
<feature type="region of interest" description="Disordered" evidence="1">
    <location>
        <begin position="71"/>
        <end position="112"/>
    </location>
</feature>